<keyword evidence="3" id="KW-1185">Reference proteome</keyword>
<evidence type="ECO:0000313" key="2">
    <source>
        <dbReference type="EMBL" id="MDN3611408.1"/>
    </source>
</evidence>
<dbReference type="SUPFAM" id="SSF55729">
    <property type="entry name" value="Acyl-CoA N-acyltransferases (Nat)"/>
    <property type="match status" value="1"/>
</dbReference>
<dbReference type="InterPro" id="IPR000182">
    <property type="entry name" value="GNAT_dom"/>
</dbReference>
<dbReference type="PROSITE" id="PS51186">
    <property type="entry name" value="GNAT"/>
    <property type="match status" value="1"/>
</dbReference>
<keyword evidence="2" id="KW-0808">Transferase</keyword>
<protein>
    <submittedName>
        <fullName evidence="2">GNAT family N-acetyltransferase</fullName>
        <ecNumber evidence="2">2.3.1.-</ecNumber>
    </submittedName>
</protein>
<evidence type="ECO:0000259" key="1">
    <source>
        <dbReference type="PROSITE" id="PS51186"/>
    </source>
</evidence>
<keyword evidence="2" id="KW-0012">Acyltransferase</keyword>
<proteinExistence type="predicted"/>
<dbReference type="Gene3D" id="3.40.630.30">
    <property type="match status" value="1"/>
</dbReference>
<organism evidence="2 3">
    <name type="scientific">Vibrio ostreicida</name>
    <dbReference type="NCBI Taxonomy" id="526588"/>
    <lineage>
        <taxon>Bacteria</taxon>
        <taxon>Pseudomonadati</taxon>
        <taxon>Pseudomonadota</taxon>
        <taxon>Gammaproteobacteria</taxon>
        <taxon>Vibrionales</taxon>
        <taxon>Vibrionaceae</taxon>
        <taxon>Vibrio</taxon>
    </lineage>
</organism>
<name>A0ABT8BZA2_9VIBR</name>
<accession>A0ABT8BZA2</accession>
<gene>
    <name evidence="2" type="ORF">QWZ16_17550</name>
</gene>
<dbReference type="EMBL" id="JAUFQC010000027">
    <property type="protein sequence ID" value="MDN3611408.1"/>
    <property type="molecule type" value="Genomic_DNA"/>
</dbReference>
<reference evidence="3" key="1">
    <citation type="journal article" date="2019" name="Int. J. Syst. Evol. Microbiol.">
        <title>The Global Catalogue of Microorganisms (GCM) 10K type strain sequencing project: providing services to taxonomists for standard genome sequencing and annotation.</title>
        <authorList>
            <consortium name="The Broad Institute Genomics Platform"/>
            <consortium name="The Broad Institute Genome Sequencing Center for Infectious Disease"/>
            <person name="Wu L."/>
            <person name="Ma J."/>
        </authorList>
    </citation>
    <scope>NUCLEOTIDE SEQUENCE [LARGE SCALE GENOMIC DNA]</scope>
    <source>
        <strain evidence="3">CECT 7398</strain>
    </source>
</reference>
<feature type="domain" description="N-acetyltransferase" evidence="1">
    <location>
        <begin position="2"/>
        <end position="145"/>
    </location>
</feature>
<sequence length="152" mass="17547">MIEFSYAVPEQSQLLGDIAIESKGYWGYSREQLEIWRKDLRIEEGYITDNLVKVVLLDSKIVGFFAIKSTNSDELDHLWLLPEVAGKGIGNLVFEEILRECKRLNIREFSIISDPDAEGFYLYKGAVRIGEVKSIPQKRMLPKLKYQLAEFN</sequence>
<dbReference type="Pfam" id="PF13673">
    <property type="entry name" value="Acetyltransf_10"/>
    <property type="match status" value="1"/>
</dbReference>
<comment type="caution">
    <text evidence="2">The sequence shown here is derived from an EMBL/GenBank/DDBJ whole genome shotgun (WGS) entry which is preliminary data.</text>
</comment>
<dbReference type="CDD" id="cd04301">
    <property type="entry name" value="NAT_SF"/>
    <property type="match status" value="1"/>
</dbReference>
<dbReference type="EC" id="2.3.1.-" evidence="2"/>
<dbReference type="RefSeq" id="WP_170882858.1">
    <property type="nucleotide sequence ID" value="NZ_JABEYA020000006.1"/>
</dbReference>
<dbReference type="GO" id="GO:0016746">
    <property type="term" value="F:acyltransferase activity"/>
    <property type="evidence" value="ECO:0007669"/>
    <property type="project" value="UniProtKB-KW"/>
</dbReference>
<evidence type="ECO:0000313" key="3">
    <source>
        <dbReference type="Proteomes" id="UP001238540"/>
    </source>
</evidence>
<dbReference type="InterPro" id="IPR016181">
    <property type="entry name" value="Acyl_CoA_acyltransferase"/>
</dbReference>
<dbReference type="Proteomes" id="UP001238540">
    <property type="component" value="Unassembled WGS sequence"/>
</dbReference>